<dbReference type="InterPro" id="IPR013785">
    <property type="entry name" value="Aldolase_TIM"/>
</dbReference>
<dbReference type="SUPFAM" id="SSF51395">
    <property type="entry name" value="FMN-linked oxidoreductases"/>
    <property type="match status" value="1"/>
</dbReference>
<dbReference type="Gene3D" id="3.20.20.70">
    <property type="entry name" value="Aldolase class I"/>
    <property type="match status" value="1"/>
</dbReference>
<protein>
    <submittedName>
        <fullName evidence="2">Alkene reductase</fullName>
    </submittedName>
</protein>
<dbReference type="InterPro" id="IPR045247">
    <property type="entry name" value="Oye-like"/>
</dbReference>
<dbReference type="RefSeq" id="WP_189003382.1">
    <property type="nucleotide sequence ID" value="NZ_BMPP01000001.1"/>
</dbReference>
<dbReference type="EMBL" id="BMPP01000001">
    <property type="protein sequence ID" value="GGK10859.1"/>
    <property type="molecule type" value="Genomic_DNA"/>
</dbReference>
<organism evidence="2 3">
    <name type="scientific">Deinococcus malanensis</name>
    <dbReference type="NCBI Taxonomy" id="1706855"/>
    <lineage>
        <taxon>Bacteria</taxon>
        <taxon>Thermotogati</taxon>
        <taxon>Deinococcota</taxon>
        <taxon>Deinococci</taxon>
        <taxon>Deinococcales</taxon>
        <taxon>Deinococcaceae</taxon>
        <taxon>Deinococcus</taxon>
    </lineage>
</organism>
<feature type="domain" description="NADH:flavin oxidoreductase/NADH oxidase N-terminal" evidence="1">
    <location>
        <begin position="2"/>
        <end position="331"/>
    </location>
</feature>
<comment type="caution">
    <text evidence="2">The sequence shown here is derived from an EMBL/GenBank/DDBJ whole genome shotgun (WGS) entry which is preliminary data.</text>
</comment>
<dbReference type="CDD" id="cd02933">
    <property type="entry name" value="OYE_like_FMN"/>
    <property type="match status" value="1"/>
</dbReference>
<evidence type="ECO:0000313" key="3">
    <source>
        <dbReference type="Proteomes" id="UP000647587"/>
    </source>
</evidence>
<name>A0ABQ2EII7_9DEIO</name>
<dbReference type="PANTHER" id="PTHR22893:SF91">
    <property type="entry name" value="NADPH DEHYDROGENASE 2-RELATED"/>
    <property type="match status" value="1"/>
</dbReference>
<evidence type="ECO:0000259" key="1">
    <source>
        <dbReference type="Pfam" id="PF00724"/>
    </source>
</evidence>
<reference evidence="3" key="1">
    <citation type="journal article" date="2019" name="Int. J. Syst. Evol. Microbiol.">
        <title>The Global Catalogue of Microorganisms (GCM) 10K type strain sequencing project: providing services to taxonomists for standard genome sequencing and annotation.</title>
        <authorList>
            <consortium name="The Broad Institute Genomics Platform"/>
            <consortium name="The Broad Institute Genome Sequencing Center for Infectious Disease"/>
            <person name="Wu L."/>
            <person name="Ma J."/>
        </authorList>
    </citation>
    <scope>NUCLEOTIDE SEQUENCE [LARGE SCALE GENOMIC DNA]</scope>
    <source>
        <strain evidence="3">JCM 30331</strain>
    </source>
</reference>
<evidence type="ECO:0000313" key="2">
    <source>
        <dbReference type="EMBL" id="GGK10859.1"/>
    </source>
</evidence>
<gene>
    <name evidence="2" type="ORF">GCM10008955_00090</name>
</gene>
<accession>A0ABQ2EII7</accession>
<dbReference type="Proteomes" id="UP000647587">
    <property type="component" value="Unassembled WGS sequence"/>
</dbReference>
<sequence length="363" mass="38754">MKLLEPMQLGTLTLPNRVIMAPMTRSRAFGTVPTPLMAEYYAQRATAGLIITEATQVSPSAQGYPDTPGLHTQEQVDAWRAVTDAVHAQGGRIFAQIWHVGRISHSSYLGGSAPLAPSAIRPAGQLYTHGGMVAFETPRALETSELPGIVEDFRQAAKNALQAGFDGVEIHGANGYLLNQFLETGSNQRTDEYGGSAENRARLLLEVTQAITDAIGADRVGVRLSPGGTFNDMSDANPIETYGYVSGALNRFGLAYVHVVETSQTNPPEGMQGQSPTALVRQGYQGTLISAGGYDQESAERALQAGQADAIAFARAYIANPDLVERFRANASLNELDPKTMYGGTEQGYTTYPSLQQAVGLGD</sequence>
<dbReference type="NCBIfam" id="NF007899">
    <property type="entry name" value="PRK10605.1"/>
    <property type="match status" value="1"/>
</dbReference>
<dbReference type="PANTHER" id="PTHR22893">
    <property type="entry name" value="NADH OXIDOREDUCTASE-RELATED"/>
    <property type="match status" value="1"/>
</dbReference>
<proteinExistence type="predicted"/>
<keyword evidence="3" id="KW-1185">Reference proteome</keyword>
<dbReference type="InterPro" id="IPR001155">
    <property type="entry name" value="OxRdtase_FMN_N"/>
</dbReference>
<dbReference type="Pfam" id="PF00724">
    <property type="entry name" value="Oxidored_FMN"/>
    <property type="match status" value="1"/>
</dbReference>